<evidence type="ECO:0000256" key="1">
    <source>
        <dbReference type="ARBA" id="ARBA00022614"/>
    </source>
</evidence>
<reference evidence="5" key="1">
    <citation type="submission" date="2022-11" db="UniProtKB">
        <authorList>
            <consortium name="WormBaseParasite"/>
        </authorList>
    </citation>
    <scope>IDENTIFICATION</scope>
</reference>
<protein>
    <submittedName>
        <fullName evidence="5">U2A'/phosphoprotein 32 family A C-terminal domain-containing protein</fullName>
    </submittedName>
</protein>
<organism evidence="4 5">
    <name type="scientific">Plectus sambesii</name>
    <dbReference type="NCBI Taxonomy" id="2011161"/>
    <lineage>
        <taxon>Eukaryota</taxon>
        <taxon>Metazoa</taxon>
        <taxon>Ecdysozoa</taxon>
        <taxon>Nematoda</taxon>
        <taxon>Chromadorea</taxon>
        <taxon>Plectida</taxon>
        <taxon>Plectina</taxon>
        <taxon>Plectoidea</taxon>
        <taxon>Plectidae</taxon>
        <taxon>Plectus</taxon>
    </lineage>
</organism>
<dbReference type="Gene3D" id="3.80.10.10">
    <property type="entry name" value="Ribonuclease Inhibitor"/>
    <property type="match status" value="1"/>
</dbReference>
<keyword evidence="2" id="KW-0677">Repeat</keyword>
<dbReference type="PANTHER" id="PTHR18849:SF0">
    <property type="entry name" value="CILIA- AND FLAGELLA-ASSOCIATED PROTEIN 410-RELATED"/>
    <property type="match status" value="1"/>
</dbReference>
<sequence length="352" mass="39533">MVKLTENIIYSRTKTATESVRRLNLWGCDIDDISLCEQMPNLEILSLSVNRVQVLQPLKTCSNLQELYLRKNEVSDVRQLEHLRGLEQLRVLWMEENPCAEDPEYRSKVLRMLPQLTMLDNTPVTREEVSAAQSMTSSTDQLHRSRQSSFDRSVMSTSMLSENQPSSGVFDVIPTSSEYAYISPPDEMTTSMSASQYLECISNSINDSRTDHDATPVTEEAYFDPLSSSVMGELVTGPTMKSTAGVSSVMSPDTAATWGDFSLDDMGLSRSYHVGSISARTHKDQMQHPAWFSRSVSLPRRRVSSRSQSPSPVRPPKNVNIVAAIAVLMDELDQSSLRSVIEEAQRRIKKQR</sequence>
<accession>A0A914W8F3</accession>
<evidence type="ECO:0000256" key="2">
    <source>
        <dbReference type="ARBA" id="ARBA00022737"/>
    </source>
</evidence>
<dbReference type="PANTHER" id="PTHR18849">
    <property type="entry name" value="LEUCINE RICH REPEAT PROTEIN"/>
    <property type="match status" value="1"/>
</dbReference>
<proteinExistence type="predicted"/>
<dbReference type="PROSITE" id="PS51450">
    <property type="entry name" value="LRR"/>
    <property type="match status" value="1"/>
</dbReference>
<evidence type="ECO:0000313" key="5">
    <source>
        <dbReference type="WBParaSite" id="PSAMB.scaffold330size56329.g4940.t1"/>
    </source>
</evidence>
<evidence type="ECO:0000313" key="4">
    <source>
        <dbReference type="Proteomes" id="UP000887566"/>
    </source>
</evidence>
<dbReference type="GO" id="GO:0097733">
    <property type="term" value="C:photoreceptor cell cilium"/>
    <property type="evidence" value="ECO:0007669"/>
    <property type="project" value="UniProtKB-ARBA"/>
</dbReference>
<keyword evidence="4" id="KW-1185">Reference proteome</keyword>
<dbReference type="FunFam" id="3.80.10.10:FF:000094">
    <property type="entry name" value="protein C21orf2 isoform X1"/>
    <property type="match status" value="1"/>
</dbReference>
<dbReference type="Pfam" id="PF14580">
    <property type="entry name" value="LRR_9"/>
    <property type="match status" value="1"/>
</dbReference>
<dbReference type="AlphaFoldDB" id="A0A914W8F3"/>
<dbReference type="WBParaSite" id="PSAMB.scaffold330size56329.g4940.t1">
    <property type="protein sequence ID" value="PSAMB.scaffold330size56329.g4940.t1"/>
    <property type="gene ID" value="PSAMB.scaffold330size56329.g4940"/>
</dbReference>
<dbReference type="GO" id="GO:0007010">
    <property type="term" value="P:cytoskeleton organization"/>
    <property type="evidence" value="ECO:0007669"/>
    <property type="project" value="TreeGrafter"/>
</dbReference>
<dbReference type="SUPFAM" id="SSF52058">
    <property type="entry name" value="L domain-like"/>
    <property type="match status" value="1"/>
</dbReference>
<name>A0A914W8F3_9BILA</name>
<dbReference type="InterPro" id="IPR003603">
    <property type="entry name" value="U2A'_phosphoprotein32A_C"/>
</dbReference>
<dbReference type="InterPro" id="IPR032675">
    <property type="entry name" value="LRR_dom_sf"/>
</dbReference>
<dbReference type="Proteomes" id="UP000887566">
    <property type="component" value="Unplaced"/>
</dbReference>
<dbReference type="InterPro" id="IPR001611">
    <property type="entry name" value="Leu-rich_rpt"/>
</dbReference>
<feature type="domain" description="U2A'/phosphoprotein 32 family A C-terminal" evidence="3">
    <location>
        <begin position="102"/>
        <end position="120"/>
    </location>
</feature>
<dbReference type="GO" id="GO:0036064">
    <property type="term" value="C:ciliary basal body"/>
    <property type="evidence" value="ECO:0007669"/>
    <property type="project" value="UniProtKB-ARBA"/>
</dbReference>
<dbReference type="SMART" id="SM00446">
    <property type="entry name" value="LRRcap"/>
    <property type="match status" value="1"/>
</dbReference>
<evidence type="ECO:0000259" key="3">
    <source>
        <dbReference type="SMART" id="SM00446"/>
    </source>
</evidence>
<keyword evidence="1" id="KW-0433">Leucine-rich repeat</keyword>